<dbReference type="InterPro" id="IPR036236">
    <property type="entry name" value="Znf_C2H2_sf"/>
</dbReference>
<accession>A0A6A4VRJ4</accession>
<feature type="region of interest" description="Disordered" evidence="6">
    <location>
        <begin position="258"/>
        <end position="293"/>
    </location>
</feature>
<evidence type="ECO:0000256" key="5">
    <source>
        <dbReference type="PROSITE-ProRule" id="PRU00042"/>
    </source>
</evidence>
<proteinExistence type="predicted"/>
<dbReference type="PANTHER" id="PTHR14196">
    <property type="entry name" value="ODD-SKIPPED - RELATED"/>
    <property type="match status" value="1"/>
</dbReference>
<dbReference type="InterPro" id="IPR013087">
    <property type="entry name" value="Znf_C2H2_type"/>
</dbReference>
<evidence type="ECO:0000259" key="7">
    <source>
        <dbReference type="PROSITE" id="PS50157"/>
    </source>
</evidence>
<evidence type="ECO:0000313" key="9">
    <source>
        <dbReference type="Proteomes" id="UP000440578"/>
    </source>
</evidence>
<protein>
    <submittedName>
        <fullName evidence="8">Tissue-resident T-cell transcription regulator protein ZNF683</fullName>
    </submittedName>
</protein>
<keyword evidence="9" id="KW-1185">Reference proteome</keyword>
<name>A0A6A4VRJ4_AMPAM</name>
<keyword evidence="4" id="KW-0862">Zinc</keyword>
<evidence type="ECO:0000256" key="6">
    <source>
        <dbReference type="SAM" id="MobiDB-lite"/>
    </source>
</evidence>
<comment type="caution">
    <text evidence="8">The sequence shown here is derived from an EMBL/GenBank/DDBJ whole genome shotgun (WGS) entry which is preliminary data.</text>
</comment>
<evidence type="ECO:0000256" key="2">
    <source>
        <dbReference type="ARBA" id="ARBA00022737"/>
    </source>
</evidence>
<dbReference type="GO" id="GO:0000977">
    <property type="term" value="F:RNA polymerase II transcription regulatory region sequence-specific DNA binding"/>
    <property type="evidence" value="ECO:0007669"/>
    <property type="project" value="TreeGrafter"/>
</dbReference>
<keyword evidence="1" id="KW-0479">Metal-binding</keyword>
<dbReference type="AlphaFoldDB" id="A0A6A4VRJ4"/>
<dbReference type="PROSITE" id="PS50157">
    <property type="entry name" value="ZINC_FINGER_C2H2_2"/>
    <property type="match status" value="2"/>
</dbReference>
<evidence type="ECO:0000256" key="4">
    <source>
        <dbReference type="ARBA" id="ARBA00022833"/>
    </source>
</evidence>
<dbReference type="GO" id="GO:0009880">
    <property type="term" value="P:embryonic pattern specification"/>
    <property type="evidence" value="ECO:0007669"/>
    <property type="project" value="TreeGrafter"/>
</dbReference>
<dbReference type="PROSITE" id="PS00028">
    <property type="entry name" value="ZINC_FINGER_C2H2_1"/>
    <property type="match status" value="2"/>
</dbReference>
<dbReference type="SUPFAM" id="SSF57667">
    <property type="entry name" value="beta-beta-alpha zinc fingers"/>
    <property type="match status" value="1"/>
</dbReference>
<feature type="region of interest" description="Disordered" evidence="6">
    <location>
        <begin position="149"/>
        <end position="187"/>
    </location>
</feature>
<dbReference type="SMART" id="SM00355">
    <property type="entry name" value="ZnF_C2H2"/>
    <property type="match status" value="2"/>
</dbReference>
<keyword evidence="3 5" id="KW-0863">Zinc-finger</keyword>
<feature type="domain" description="C2H2-type" evidence="7">
    <location>
        <begin position="301"/>
        <end position="328"/>
    </location>
</feature>
<dbReference type="EMBL" id="VIIS01001528">
    <property type="protein sequence ID" value="KAF0296855.1"/>
    <property type="molecule type" value="Genomic_DNA"/>
</dbReference>
<dbReference type="GO" id="GO:0000981">
    <property type="term" value="F:DNA-binding transcription factor activity, RNA polymerase II-specific"/>
    <property type="evidence" value="ECO:0007669"/>
    <property type="project" value="TreeGrafter"/>
</dbReference>
<dbReference type="GO" id="GO:0008270">
    <property type="term" value="F:zinc ion binding"/>
    <property type="evidence" value="ECO:0007669"/>
    <property type="project" value="UniProtKB-KW"/>
</dbReference>
<dbReference type="Proteomes" id="UP000440578">
    <property type="component" value="Unassembled WGS sequence"/>
</dbReference>
<dbReference type="Pfam" id="PF00096">
    <property type="entry name" value="zf-C2H2"/>
    <property type="match status" value="2"/>
</dbReference>
<dbReference type="FunFam" id="3.30.160.60:FF:000557">
    <property type="entry name" value="zinc finger and SCAN domain-containing protein 29"/>
    <property type="match status" value="1"/>
</dbReference>
<sequence length="361" mass="38699">MTYCSSLPLHYGITSRSFRAAWAPASPPPTHLGKTEPHAEYDFYNLAAGGLDMDSDADMSNSIGHILSTLGSQLAHTKMRRTHCSVCRLSMDCSRCTPGQASPEGHGPTQTHDVDLDKMVTDYLGDPEELYQQALRLDELAAALTRVSPSPAPAAPVNDSRPLGPAPAPARPSARWAGPEGGSSILEGVLRGTLSPATRVTSPPTRPLPHCYPPGGFHGYTSGGGLAPVPTRYPCDAPVGSPVRMDCALSPVAGSQDVFSPPGPLTSPQSQSKKEAARKRKYAKRNAAEGDAPPSRGRLLHFCHICSKGFKDKYSVNVHIRTHTGEKPFQCNLCNKCFRQKAHLAKHVHIHSSPKTPPAKR</sequence>
<evidence type="ECO:0000256" key="1">
    <source>
        <dbReference type="ARBA" id="ARBA00022723"/>
    </source>
</evidence>
<reference evidence="8 9" key="1">
    <citation type="submission" date="2019-07" db="EMBL/GenBank/DDBJ databases">
        <title>Draft genome assembly of a fouling barnacle, Amphibalanus amphitrite (Darwin, 1854): The first reference genome for Thecostraca.</title>
        <authorList>
            <person name="Kim W."/>
        </authorList>
    </citation>
    <scope>NUCLEOTIDE SEQUENCE [LARGE SCALE GENOMIC DNA]</scope>
    <source>
        <strain evidence="8">SNU_AA5</strain>
        <tissue evidence="8">Soma without cirri and trophi</tissue>
    </source>
</reference>
<evidence type="ECO:0000313" key="8">
    <source>
        <dbReference type="EMBL" id="KAF0296855.1"/>
    </source>
</evidence>
<dbReference type="Gene3D" id="3.30.160.60">
    <property type="entry name" value="Classic Zinc Finger"/>
    <property type="match status" value="2"/>
</dbReference>
<evidence type="ECO:0000256" key="3">
    <source>
        <dbReference type="ARBA" id="ARBA00022771"/>
    </source>
</evidence>
<organism evidence="8 9">
    <name type="scientific">Amphibalanus amphitrite</name>
    <name type="common">Striped barnacle</name>
    <name type="synonym">Balanus amphitrite</name>
    <dbReference type="NCBI Taxonomy" id="1232801"/>
    <lineage>
        <taxon>Eukaryota</taxon>
        <taxon>Metazoa</taxon>
        <taxon>Ecdysozoa</taxon>
        <taxon>Arthropoda</taxon>
        <taxon>Crustacea</taxon>
        <taxon>Multicrustacea</taxon>
        <taxon>Cirripedia</taxon>
        <taxon>Thoracica</taxon>
        <taxon>Thoracicalcarea</taxon>
        <taxon>Balanomorpha</taxon>
        <taxon>Balanoidea</taxon>
        <taxon>Balanidae</taxon>
        <taxon>Amphibalaninae</taxon>
        <taxon>Amphibalanus</taxon>
    </lineage>
</organism>
<dbReference type="GO" id="GO:0048619">
    <property type="term" value="P:embryonic hindgut morphogenesis"/>
    <property type="evidence" value="ECO:0007669"/>
    <property type="project" value="TreeGrafter"/>
</dbReference>
<feature type="domain" description="C2H2-type" evidence="7">
    <location>
        <begin position="329"/>
        <end position="356"/>
    </location>
</feature>
<dbReference type="OrthoDB" id="6077919at2759"/>
<dbReference type="InterPro" id="IPR050717">
    <property type="entry name" value="C2H2-ZF_Transcription_Reg"/>
</dbReference>
<dbReference type="PANTHER" id="PTHR14196:SF10">
    <property type="entry name" value="C2H2-TYPE DOMAIN-CONTAINING PROTEIN"/>
    <property type="match status" value="1"/>
</dbReference>
<keyword evidence="2" id="KW-0677">Repeat</keyword>
<dbReference type="GO" id="GO:0005634">
    <property type="term" value="C:nucleus"/>
    <property type="evidence" value="ECO:0007669"/>
    <property type="project" value="TreeGrafter"/>
</dbReference>
<gene>
    <name evidence="8" type="primary">ZNF683_1</name>
    <name evidence="8" type="ORF">FJT64_005701</name>
</gene>